<evidence type="ECO:0000256" key="1">
    <source>
        <dbReference type="SAM" id="Phobius"/>
    </source>
</evidence>
<dbReference type="AlphaFoldDB" id="A0A0V0GFM7"/>
<keyword evidence="1" id="KW-0812">Transmembrane</keyword>
<sequence>MFIGLIPECLLKSWFDILLLFFFHLLYLRISSKLVVVLFCRYLLFTLVSFVSCISVTSFSRLL</sequence>
<proteinExistence type="predicted"/>
<name>A0A0V0GFM7_SOLCH</name>
<feature type="transmembrane region" description="Helical" evidence="1">
    <location>
        <begin position="12"/>
        <end position="30"/>
    </location>
</feature>
<organism evidence="2">
    <name type="scientific">Solanum chacoense</name>
    <name type="common">Chaco potato</name>
    <dbReference type="NCBI Taxonomy" id="4108"/>
    <lineage>
        <taxon>Eukaryota</taxon>
        <taxon>Viridiplantae</taxon>
        <taxon>Streptophyta</taxon>
        <taxon>Embryophyta</taxon>
        <taxon>Tracheophyta</taxon>
        <taxon>Spermatophyta</taxon>
        <taxon>Magnoliopsida</taxon>
        <taxon>eudicotyledons</taxon>
        <taxon>Gunneridae</taxon>
        <taxon>Pentapetalae</taxon>
        <taxon>asterids</taxon>
        <taxon>lamiids</taxon>
        <taxon>Solanales</taxon>
        <taxon>Solanaceae</taxon>
        <taxon>Solanoideae</taxon>
        <taxon>Solaneae</taxon>
        <taxon>Solanum</taxon>
    </lineage>
</organism>
<dbReference type="EMBL" id="GEDG01040461">
    <property type="protein sequence ID" value="JAP06714.1"/>
    <property type="molecule type" value="Transcribed_RNA"/>
</dbReference>
<keyword evidence="1" id="KW-0472">Membrane</keyword>
<feature type="transmembrane region" description="Helical" evidence="1">
    <location>
        <begin position="42"/>
        <end position="60"/>
    </location>
</feature>
<protein>
    <submittedName>
        <fullName evidence="2">Putative ovule protein</fullName>
    </submittedName>
</protein>
<accession>A0A0V0GFM7</accession>
<evidence type="ECO:0000313" key="2">
    <source>
        <dbReference type="EMBL" id="JAP06714.1"/>
    </source>
</evidence>
<reference evidence="2" key="1">
    <citation type="submission" date="2015-12" db="EMBL/GenBank/DDBJ databases">
        <title>Gene expression during late stages of embryo sac development: a critical building block for successful pollen-pistil interactions.</title>
        <authorList>
            <person name="Liu Y."/>
            <person name="Joly V."/>
            <person name="Sabar M."/>
            <person name="Matton D.P."/>
        </authorList>
    </citation>
    <scope>NUCLEOTIDE SEQUENCE</scope>
</reference>
<keyword evidence="1" id="KW-1133">Transmembrane helix</keyword>